<evidence type="ECO:0000256" key="1">
    <source>
        <dbReference type="ARBA" id="ARBA00004383"/>
    </source>
</evidence>
<evidence type="ECO:0000313" key="13">
    <source>
        <dbReference type="Proteomes" id="UP000228867"/>
    </source>
</evidence>
<evidence type="ECO:0000256" key="5">
    <source>
        <dbReference type="ARBA" id="ARBA00022519"/>
    </source>
</evidence>
<dbReference type="InterPro" id="IPR051045">
    <property type="entry name" value="TonB-dependent_transducer"/>
</dbReference>
<evidence type="ECO:0000256" key="6">
    <source>
        <dbReference type="ARBA" id="ARBA00022692"/>
    </source>
</evidence>
<feature type="domain" description="TonB C-terminal" evidence="11">
    <location>
        <begin position="164"/>
        <end position="254"/>
    </location>
</feature>
<evidence type="ECO:0000259" key="11">
    <source>
        <dbReference type="PROSITE" id="PS52015"/>
    </source>
</evidence>
<protein>
    <recommendedName>
        <fullName evidence="11">TonB C-terminal domain-containing protein</fullName>
    </recommendedName>
</protein>
<evidence type="ECO:0000256" key="9">
    <source>
        <dbReference type="ARBA" id="ARBA00023136"/>
    </source>
</evidence>
<evidence type="ECO:0000256" key="4">
    <source>
        <dbReference type="ARBA" id="ARBA00022475"/>
    </source>
</evidence>
<keyword evidence="6 10" id="KW-0812">Transmembrane</keyword>
<comment type="similarity">
    <text evidence="2">Belongs to the TonB family.</text>
</comment>
<accession>A0A2H0NCL4</accession>
<keyword evidence="5" id="KW-0997">Cell inner membrane</keyword>
<keyword evidence="8 10" id="KW-1133">Transmembrane helix</keyword>
<proteinExistence type="inferred from homology"/>
<dbReference type="PANTHER" id="PTHR33446">
    <property type="entry name" value="PROTEIN TONB-RELATED"/>
    <property type="match status" value="1"/>
</dbReference>
<comment type="subcellular location">
    <subcellularLocation>
        <location evidence="1">Cell inner membrane</location>
        <topology evidence="1">Single-pass membrane protein</topology>
        <orientation evidence="1">Periplasmic side</orientation>
    </subcellularLocation>
</comment>
<evidence type="ECO:0000256" key="7">
    <source>
        <dbReference type="ARBA" id="ARBA00022927"/>
    </source>
</evidence>
<feature type="transmembrane region" description="Helical" evidence="10">
    <location>
        <begin position="37"/>
        <end position="59"/>
    </location>
</feature>
<keyword evidence="3" id="KW-0813">Transport</keyword>
<organism evidence="12 13">
    <name type="scientific">Candidatus Jorgensenbacteria bacterium CG11_big_fil_rev_8_21_14_0_20_38_23</name>
    <dbReference type="NCBI Taxonomy" id="1974594"/>
    <lineage>
        <taxon>Bacteria</taxon>
        <taxon>Candidatus Joergenseniibacteriota</taxon>
    </lineage>
</organism>
<dbReference type="GO" id="GO:0055085">
    <property type="term" value="P:transmembrane transport"/>
    <property type="evidence" value="ECO:0007669"/>
    <property type="project" value="InterPro"/>
</dbReference>
<dbReference type="Proteomes" id="UP000228867">
    <property type="component" value="Unassembled WGS sequence"/>
</dbReference>
<evidence type="ECO:0000256" key="3">
    <source>
        <dbReference type="ARBA" id="ARBA00022448"/>
    </source>
</evidence>
<dbReference type="PROSITE" id="PS52015">
    <property type="entry name" value="TONB_CTD"/>
    <property type="match status" value="1"/>
</dbReference>
<dbReference type="SUPFAM" id="SSF74653">
    <property type="entry name" value="TolA/TonB C-terminal domain"/>
    <property type="match status" value="1"/>
</dbReference>
<dbReference type="EMBL" id="PCWR01000053">
    <property type="protein sequence ID" value="PIR06633.1"/>
    <property type="molecule type" value="Genomic_DNA"/>
</dbReference>
<sequence>MKTKKRKEGGREMSKFQETGQRPLYGAPELKRVYRKYFLFGFGIAIFIHLIILGSYYLVQAFQKEEAPMVTVRILKYSELGPPPSLLGAQTPQANIAGSVAKPRVGIPVPVPEAEVSSEQIFATQKELGSIISPITATGGGTESIVVSPEEVKVEEESPPEFVPYEKEPIVVRSVRPEYPELARRASLEGTVWVKIWVDKEGKPRKAVVAKSDAEIFNEVSAKAAMQFVFTPALMNNGPVAVWVMIPFRFTLKK</sequence>
<evidence type="ECO:0000256" key="8">
    <source>
        <dbReference type="ARBA" id="ARBA00022989"/>
    </source>
</evidence>
<evidence type="ECO:0000256" key="2">
    <source>
        <dbReference type="ARBA" id="ARBA00006555"/>
    </source>
</evidence>
<name>A0A2H0NCL4_9BACT</name>
<dbReference type="InterPro" id="IPR037682">
    <property type="entry name" value="TonB_C"/>
</dbReference>
<dbReference type="AlphaFoldDB" id="A0A2H0NCL4"/>
<dbReference type="Pfam" id="PF03544">
    <property type="entry name" value="TonB_C"/>
    <property type="match status" value="1"/>
</dbReference>
<dbReference type="GO" id="GO:0005886">
    <property type="term" value="C:plasma membrane"/>
    <property type="evidence" value="ECO:0007669"/>
    <property type="project" value="UniProtKB-SubCell"/>
</dbReference>
<evidence type="ECO:0000256" key="10">
    <source>
        <dbReference type="SAM" id="Phobius"/>
    </source>
</evidence>
<keyword evidence="9 10" id="KW-0472">Membrane</keyword>
<reference evidence="12 13" key="1">
    <citation type="submission" date="2017-09" db="EMBL/GenBank/DDBJ databases">
        <title>Depth-based differentiation of microbial function through sediment-hosted aquifers and enrichment of novel symbionts in the deep terrestrial subsurface.</title>
        <authorList>
            <person name="Probst A.J."/>
            <person name="Ladd B."/>
            <person name="Jarett J.K."/>
            <person name="Geller-Mcgrath D.E."/>
            <person name="Sieber C.M."/>
            <person name="Emerson J.B."/>
            <person name="Anantharaman K."/>
            <person name="Thomas B.C."/>
            <person name="Malmstrom R."/>
            <person name="Stieglmeier M."/>
            <person name="Klingl A."/>
            <person name="Woyke T."/>
            <person name="Ryan C.M."/>
            <person name="Banfield J.F."/>
        </authorList>
    </citation>
    <scope>NUCLEOTIDE SEQUENCE [LARGE SCALE GENOMIC DNA]</scope>
    <source>
        <strain evidence="12">CG11_big_fil_rev_8_21_14_0_20_38_23</strain>
    </source>
</reference>
<comment type="caution">
    <text evidence="12">The sequence shown here is derived from an EMBL/GenBank/DDBJ whole genome shotgun (WGS) entry which is preliminary data.</text>
</comment>
<evidence type="ECO:0000313" key="12">
    <source>
        <dbReference type="EMBL" id="PIR06633.1"/>
    </source>
</evidence>
<dbReference type="GO" id="GO:0015031">
    <property type="term" value="P:protein transport"/>
    <property type="evidence" value="ECO:0007669"/>
    <property type="project" value="UniProtKB-KW"/>
</dbReference>
<dbReference type="InterPro" id="IPR006260">
    <property type="entry name" value="TonB/TolA_C"/>
</dbReference>
<keyword evidence="4" id="KW-1003">Cell membrane</keyword>
<keyword evidence="7" id="KW-0653">Protein transport</keyword>
<dbReference type="Gene3D" id="3.30.1150.10">
    <property type="match status" value="1"/>
</dbReference>
<gene>
    <name evidence="12" type="ORF">COV54_02340</name>
</gene>
<dbReference type="NCBIfam" id="TIGR01352">
    <property type="entry name" value="tonB_Cterm"/>
    <property type="match status" value="1"/>
</dbReference>